<evidence type="ECO:0000256" key="4">
    <source>
        <dbReference type="ARBA" id="ARBA00022679"/>
    </source>
</evidence>
<dbReference type="PANTHER" id="PTHR46383">
    <property type="entry name" value="ASPARTATE AMINOTRANSFERASE"/>
    <property type="match status" value="1"/>
</dbReference>
<dbReference type="InterPro" id="IPR022518">
    <property type="entry name" value="Aspartate_4-decarboxylase"/>
</dbReference>
<protein>
    <recommendedName>
        <fullName evidence="6">Aminotransferase</fullName>
        <ecNumber evidence="6">2.6.1.-</ecNumber>
    </recommendedName>
</protein>
<name>A0A5C5XSL1_9BACT</name>
<comment type="caution">
    <text evidence="8">The sequence shown here is derived from an EMBL/GenBank/DDBJ whole genome shotgun (WGS) entry which is preliminary data.</text>
</comment>
<sequence precursor="true">MRRFDPYENDLMNPREQQWLEELAESAQDGRLRRRSFLRIAGAAGLSLSAASSLLGVSPEDAAAAGTATDLHLDEPPGFEFPKHNYLLDKESPFEVKNVLIEKAKTAAQRNDTSVINVGRGNPDFLNTTVRHAFAQMVHFAADQADQLDPADDFGYRVEQEGLADRLKTWLDDHADQPGTPLLSAAIDHLHELHGGDRDELVYQVTDAANGDFYPDPGRILPFAETAVRAYLEKVLFRGKPPEGQFHLFATEGATASMIYVFGALKTLHILQPGDKVAIFTPIFSPYLELPRLAEFGLEEVHIPADPDNNWHVDPDLVRKTLQDPKIKALYLINPANPGAVALTPDTISAVADTVRQHNPDLMVINDTVYANFAEEFHTLSELIPENTIGCYSFSKYFGVTGWRLGVISTYETCVVDRLLAELPEDKKKQLRERYSIVSPTPDDVPFRERLEIESRDVALAHTGGLSCPQQVIMSLFSLFEVLDTENTYNQTVTGTIAERWNAFYDGLGTPARVGNDLTRYYAIVELDKLAASMHGDDFAQWLTQQWDLGFLFHLAEDHSTVCLPGDGFAGPDWSIRIAVANQTKQDCQAVGNHIVSVLGAYHSYWQQNQETPKVNS</sequence>
<reference evidence="8 9" key="1">
    <citation type="submission" date="2019-02" db="EMBL/GenBank/DDBJ databases">
        <title>Deep-cultivation of Planctomycetes and their phenomic and genomic characterization uncovers novel biology.</title>
        <authorList>
            <person name="Wiegand S."/>
            <person name="Jogler M."/>
            <person name="Boedeker C."/>
            <person name="Pinto D."/>
            <person name="Vollmers J."/>
            <person name="Rivas-Marin E."/>
            <person name="Kohn T."/>
            <person name="Peeters S.H."/>
            <person name="Heuer A."/>
            <person name="Rast P."/>
            <person name="Oberbeckmann S."/>
            <person name="Bunk B."/>
            <person name="Jeske O."/>
            <person name="Meyerdierks A."/>
            <person name="Storesund J.E."/>
            <person name="Kallscheuer N."/>
            <person name="Luecker S."/>
            <person name="Lage O.M."/>
            <person name="Pohl T."/>
            <person name="Merkel B.J."/>
            <person name="Hornburger P."/>
            <person name="Mueller R.-W."/>
            <person name="Bruemmer F."/>
            <person name="Labrenz M."/>
            <person name="Spormann A.M."/>
            <person name="Op Den Camp H."/>
            <person name="Overmann J."/>
            <person name="Amann R."/>
            <person name="Jetten M.S.M."/>
            <person name="Mascher T."/>
            <person name="Medema M.H."/>
            <person name="Devos D.P."/>
            <person name="Kaster A.-K."/>
            <person name="Ovreas L."/>
            <person name="Rohde M."/>
            <person name="Galperin M.Y."/>
            <person name="Jogler C."/>
        </authorList>
    </citation>
    <scope>NUCLEOTIDE SEQUENCE [LARGE SCALE GENOMIC DNA]</scope>
    <source>
        <strain evidence="8 9">CA85</strain>
    </source>
</reference>
<comment type="cofactor">
    <cofactor evidence="1 6">
        <name>pyridoxal 5'-phosphate</name>
        <dbReference type="ChEBI" id="CHEBI:597326"/>
    </cofactor>
</comment>
<dbReference type="Gene3D" id="3.90.1150.10">
    <property type="entry name" value="Aspartate Aminotransferase, domain 1"/>
    <property type="match status" value="1"/>
</dbReference>
<dbReference type="InterPro" id="IPR015421">
    <property type="entry name" value="PyrdxlP-dep_Trfase_major"/>
</dbReference>
<dbReference type="PROSITE" id="PS00105">
    <property type="entry name" value="AA_TRANSFER_CLASS_1"/>
    <property type="match status" value="1"/>
</dbReference>
<keyword evidence="5" id="KW-0663">Pyridoxal phosphate</keyword>
<dbReference type="NCBIfam" id="NF006755">
    <property type="entry name" value="PRK09275.1"/>
    <property type="match status" value="1"/>
</dbReference>
<keyword evidence="3 6" id="KW-0032">Aminotransferase</keyword>
<evidence type="ECO:0000259" key="7">
    <source>
        <dbReference type="Pfam" id="PF00155"/>
    </source>
</evidence>
<dbReference type="SUPFAM" id="SSF53383">
    <property type="entry name" value="PLP-dependent transferases"/>
    <property type="match status" value="1"/>
</dbReference>
<dbReference type="InterPro" id="IPR050596">
    <property type="entry name" value="AspAT/PAT-like"/>
</dbReference>
<gene>
    <name evidence="8" type="primary">asD</name>
    <name evidence="8" type="ORF">CA85_32750</name>
</gene>
<comment type="similarity">
    <text evidence="2 6">Belongs to the class-I pyridoxal-phosphate-dependent aminotransferase family.</text>
</comment>
<dbReference type="GO" id="GO:0030170">
    <property type="term" value="F:pyridoxal phosphate binding"/>
    <property type="evidence" value="ECO:0007669"/>
    <property type="project" value="InterPro"/>
</dbReference>
<evidence type="ECO:0000256" key="6">
    <source>
        <dbReference type="RuleBase" id="RU000481"/>
    </source>
</evidence>
<dbReference type="EMBL" id="SJPK01000007">
    <property type="protein sequence ID" value="TWT65363.1"/>
    <property type="molecule type" value="Genomic_DNA"/>
</dbReference>
<accession>A0A5C5XSL1</accession>
<dbReference type="GO" id="GO:0006520">
    <property type="term" value="P:amino acid metabolic process"/>
    <property type="evidence" value="ECO:0007669"/>
    <property type="project" value="InterPro"/>
</dbReference>
<dbReference type="InterPro" id="IPR015422">
    <property type="entry name" value="PyrdxlP-dep_Trfase_small"/>
</dbReference>
<evidence type="ECO:0000313" key="9">
    <source>
        <dbReference type="Proteomes" id="UP000318053"/>
    </source>
</evidence>
<dbReference type="GO" id="GO:0008483">
    <property type="term" value="F:transaminase activity"/>
    <property type="evidence" value="ECO:0007669"/>
    <property type="project" value="UniProtKB-KW"/>
</dbReference>
<organism evidence="8 9">
    <name type="scientific">Allorhodopirellula solitaria</name>
    <dbReference type="NCBI Taxonomy" id="2527987"/>
    <lineage>
        <taxon>Bacteria</taxon>
        <taxon>Pseudomonadati</taxon>
        <taxon>Planctomycetota</taxon>
        <taxon>Planctomycetia</taxon>
        <taxon>Pirellulales</taxon>
        <taxon>Pirellulaceae</taxon>
        <taxon>Allorhodopirellula</taxon>
    </lineage>
</organism>
<feature type="domain" description="Aminotransferase class I/classII large" evidence="7">
    <location>
        <begin position="264"/>
        <end position="591"/>
    </location>
</feature>
<evidence type="ECO:0000256" key="2">
    <source>
        <dbReference type="ARBA" id="ARBA00007441"/>
    </source>
</evidence>
<dbReference type="Gene3D" id="3.40.640.10">
    <property type="entry name" value="Type I PLP-dependent aspartate aminotransferase-like (Major domain)"/>
    <property type="match status" value="1"/>
</dbReference>
<proteinExistence type="inferred from homology"/>
<dbReference type="InterPro" id="IPR004839">
    <property type="entry name" value="Aminotransferase_I/II_large"/>
</dbReference>
<dbReference type="RefSeq" id="WP_222435455.1">
    <property type="nucleotide sequence ID" value="NZ_SJPK01000007.1"/>
</dbReference>
<dbReference type="PROSITE" id="PS51318">
    <property type="entry name" value="TAT"/>
    <property type="match status" value="1"/>
</dbReference>
<dbReference type="AlphaFoldDB" id="A0A5C5XSL1"/>
<evidence type="ECO:0000256" key="3">
    <source>
        <dbReference type="ARBA" id="ARBA00022576"/>
    </source>
</evidence>
<dbReference type="Proteomes" id="UP000318053">
    <property type="component" value="Unassembled WGS sequence"/>
</dbReference>
<dbReference type="InterPro" id="IPR004838">
    <property type="entry name" value="NHTrfase_class1_PyrdxlP-BS"/>
</dbReference>
<evidence type="ECO:0000256" key="5">
    <source>
        <dbReference type="ARBA" id="ARBA00022898"/>
    </source>
</evidence>
<dbReference type="CDD" id="cd00609">
    <property type="entry name" value="AAT_like"/>
    <property type="match status" value="1"/>
</dbReference>
<evidence type="ECO:0000313" key="8">
    <source>
        <dbReference type="EMBL" id="TWT65363.1"/>
    </source>
</evidence>
<dbReference type="Gene3D" id="1.10.20.110">
    <property type="match status" value="1"/>
</dbReference>
<keyword evidence="9" id="KW-1185">Reference proteome</keyword>
<keyword evidence="4 6" id="KW-0808">Transferase</keyword>
<evidence type="ECO:0000256" key="1">
    <source>
        <dbReference type="ARBA" id="ARBA00001933"/>
    </source>
</evidence>
<dbReference type="InterPro" id="IPR006311">
    <property type="entry name" value="TAT_signal"/>
</dbReference>
<dbReference type="EC" id="2.6.1.-" evidence="6"/>
<dbReference type="InterPro" id="IPR015424">
    <property type="entry name" value="PyrdxlP-dep_Trfase"/>
</dbReference>
<dbReference type="NCBIfam" id="TIGR03801">
    <property type="entry name" value="asp_4_decarbox"/>
    <property type="match status" value="1"/>
</dbReference>
<dbReference type="Pfam" id="PF00155">
    <property type="entry name" value="Aminotran_1_2"/>
    <property type="match status" value="1"/>
</dbReference>